<protein>
    <submittedName>
        <fullName evidence="3">Endonuclease</fullName>
    </submittedName>
</protein>
<keyword evidence="3" id="KW-0540">Nuclease</keyword>
<comment type="caution">
    <text evidence="3">The sequence shown here is derived from an EMBL/GenBank/DDBJ whole genome shotgun (WGS) entry which is preliminary data.</text>
</comment>
<dbReference type="CDD" id="cd10449">
    <property type="entry name" value="GIY-YIG_SLX1_like"/>
    <property type="match status" value="1"/>
</dbReference>
<dbReference type="PROSITE" id="PS50164">
    <property type="entry name" value="GIY_YIG"/>
    <property type="match status" value="1"/>
</dbReference>
<dbReference type="Gene3D" id="3.40.1440.10">
    <property type="entry name" value="GIY-YIG endonuclease"/>
    <property type="match status" value="1"/>
</dbReference>
<keyword evidence="3" id="KW-0255">Endonuclease</keyword>
<dbReference type="SUPFAM" id="SSF82771">
    <property type="entry name" value="GIY-YIG endonuclease"/>
    <property type="match status" value="1"/>
</dbReference>
<gene>
    <name evidence="3" type="ORF">CO030_05005</name>
</gene>
<dbReference type="PANTHER" id="PTHR34477">
    <property type="entry name" value="UPF0213 PROTEIN YHBQ"/>
    <property type="match status" value="1"/>
</dbReference>
<dbReference type="AlphaFoldDB" id="A0A2M8F8F8"/>
<accession>A0A2M8F8F8</accession>
<reference evidence="4" key="1">
    <citation type="submission" date="2017-09" db="EMBL/GenBank/DDBJ databases">
        <title>Depth-based differentiation of microbial function through sediment-hosted aquifers and enrichment of novel symbionts in the deep terrestrial subsurface.</title>
        <authorList>
            <person name="Probst A.J."/>
            <person name="Ladd B."/>
            <person name="Jarett J.K."/>
            <person name="Geller-Mcgrath D.E."/>
            <person name="Sieber C.M.K."/>
            <person name="Emerson J.B."/>
            <person name="Anantharaman K."/>
            <person name="Thomas B.C."/>
            <person name="Malmstrom R."/>
            <person name="Stieglmeier M."/>
            <person name="Klingl A."/>
            <person name="Woyke T."/>
            <person name="Ryan C.M."/>
            <person name="Banfield J.F."/>
        </authorList>
    </citation>
    <scope>NUCLEOTIDE SEQUENCE [LARGE SCALE GENOMIC DNA]</scope>
</reference>
<evidence type="ECO:0000313" key="3">
    <source>
        <dbReference type="EMBL" id="PJC52015.1"/>
    </source>
</evidence>
<evidence type="ECO:0000259" key="2">
    <source>
        <dbReference type="PROSITE" id="PS50164"/>
    </source>
</evidence>
<evidence type="ECO:0000256" key="1">
    <source>
        <dbReference type="ARBA" id="ARBA00007435"/>
    </source>
</evidence>
<name>A0A2M8F8F8_9BACT</name>
<dbReference type="InterPro" id="IPR035901">
    <property type="entry name" value="GIY-YIG_endonuc_sf"/>
</dbReference>
<dbReference type="GO" id="GO:0004519">
    <property type="term" value="F:endonuclease activity"/>
    <property type="evidence" value="ECO:0007669"/>
    <property type="project" value="UniProtKB-KW"/>
</dbReference>
<dbReference type="Pfam" id="PF01541">
    <property type="entry name" value="GIY-YIG"/>
    <property type="match status" value="1"/>
</dbReference>
<dbReference type="PANTHER" id="PTHR34477:SF1">
    <property type="entry name" value="UPF0213 PROTEIN YHBQ"/>
    <property type="match status" value="1"/>
</dbReference>
<dbReference type="EMBL" id="PFRH01000152">
    <property type="protein sequence ID" value="PJC52015.1"/>
    <property type="molecule type" value="Genomic_DNA"/>
</dbReference>
<evidence type="ECO:0000313" key="4">
    <source>
        <dbReference type="Proteomes" id="UP000231456"/>
    </source>
</evidence>
<proteinExistence type="inferred from homology"/>
<dbReference type="Proteomes" id="UP000231456">
    <property type="component" value="Unassembled WGS sequence"/>
</dbReference>
<comment type="similarity">
    <text evidence="1">Belongs to the UPF0213 family.</text>
</comment>
<keyword evidence="3" id="KW-0378">Hydrolase</keyword>
<dbReference type="InterPro" id="IPR050190">
    <property type="entry name" value="UPF0213_domain"/>
</dbReference>
<sequence length="87" mass="10238">MEEHIVYILISEVKEHWSYVGSTSNMTQRFKDHQSGKTKSTKAFRPLKIIHIEKFVSFEEARQRELYLKTGFGREEKANIVRHSGIV</sequence>
<dbReference type="InterPro" id="IPR000305">
    <property type="entry name" value="GIY-YIG_endonuc"/>
</dbReference>
<organism evidence="3 4">
    <name type="scientific">Candidatus Magasanikbacteria bacterium CG_4_9_14_0_2_um_filter_42_11</name>
    <dbReference type="NCBI Taxonomy" id="1974643"/>
    <lineage>
        <taxon>Bacteria</taxon>
        <taxon>Candidatus Magasanikiibacteriota</taxon>
    </lineage>
</organism>
<feature type="domain" description="GIY-YIG" evidence="2">
    <location>
        <begin position="2"/>
        <end position="80"/>
    </location>
</feature>